<dbReference type="GO" id="GO:0140352">
    <property type="term" value="P:export from cell"/>
    <property type="evidence" value="ECO:0007669"/>
    <property type="project" value="UniProtKB-ARBA"/>
</dbReference>
<dbReference type="InterPro" id="IPR044492">
    <property type="entry name" value="P_typ_ATPase_HD_dom"/>
</dbReference>
<keyword evidence="10 12" id="KW-0472">Membrane</keyword>
<dbReference type="FunFam" id="2.70.150.10:FF:000016">
    <property type="entry name" value="Calcium-transporting P-type ATPase putative"/>
    <property type="match status" value="1"/>
</dbReference>
<feature type="transmembrane region" description="Helical" evidence="12">
    <location>
        <begin position="880"/>
        <end position="899"/>
    </location>
</feature>
<dbReference type="GO" id="GO:0016887">
    <property type="term" value="F:ATP hydrolysis activity"/>
    <property type="evidence" value="ECO:0007669"/>
    <property type="project" value="InterPro"/>
</dbReference>
<organism evidence="14 15">
    <name type="scientific">Sulfurifustis variabilis</name>
    <dbReference type="NCBI Taxonomy" id="1675686"/>
    <lineage>
        <taxon>Bacteria</taxon>
        <taxon>Pseudomonadati</taxon>
        <taxon>Pseudomonadota</taxon>
        <taxon>Gammaproteobacteria</taxon>
        <taxon>Acidiferrobacterales</taxon>
        <taxon>Acidiferrobacteraceae</taxon>
        <taxon>Sulfurifustis</taxon>
    </lineage>
</organism>
<dbReference type="InterPro" id="IPR023298">
    <property type="entry name" value="ATPase_P-typ_TM_dom_sf"/>
</dbReference>
<dbReference type="RefSeq" id="WP_096462527.1">
    <property type="nucleotide sequence ID" value="NZ_AP014936.1"/>
</dbReference>
<dbReference type="SFLD" id="SFLDF00027">
    <property type="entry name" value="p-type_atpase"/>
    <property type="match status" value="1"/>
</dbReference>
<dbReference type="SFLD" id="SFLDG00002">
    <property type="entry name" value="C1.7:_P-type_atpase_like"/>
    <property type="match status" value="1"/>
</dbReference>
<feature type="transmembrane region" description="Helical" evidence="12">
    <location>
        <begin position="845"/>
        <end position="868"/>
    </location>
</feature>
<feature type="transmembrane region" description="Helical" evidence="12">
    <location>
        <begin position="279"/>
        <end position="307"/>
    </location>
</feature>
<keyword evidence="6" id="KW-0547">Nucleotide-binding</keyword>
<dbReference type="Pfam" id="PF13246">
    <property type="entry name" value="Cation_ATPase"/>
    <property type="match status" value="2"/>
</dbReference>
<dbReference type="Gene3D" id="3.40.1110.10">
    <property type="entry name" value="Calcium-transporting ATPase, cytoplasmic domain N"/>
    <property type="match status" value="1"/>
</dbReference>
<dbReference type="InterPro" id="IPR059000">
    <property type="entry name" value="ATPase_P-type_domA"/>
</dbReference>
<sequence>MSPDTVPARIERAWHVLSTDEVVRALATDTHAGLAPAEAAARLARHGPNRLREGRRRSPLRMLLDQFTDFMILVLLAAAVVSGFIGDAVDTIVILVIVVLNAVIGFVQEYRAERAIAALKALAAPNAHVKRGGESAVIPADELVPGDVVLLEAGNAVPADLRLVEAAQLRIDEAALTGESQAVEKQTGRLHEEDLPLGDRRNLAYKGTLLTYGRGRGVVVATGMDTELGRIAGLLGAEEEVKTPLQKRLARFGRVLSIVVLAISALVFVTGVLRGEPLLLMALTAISLAVAAIPEALPAVVTVALALGARKMVRANALIRKLPAVETLGSVTYICSDKTGTLTENRMRVDEAYAEGETVRALEPGVAQRAVWRTLLSALAISNDARATESGEVIGDPTEIALYRAAERAGLRKAELLPLAPRAAELPFDSDRARMTTLHRISSSPPREGRGEEGLGDAVPSPPPLSRMAGEGRSIVAFTKGAPEKLLPLCVNQLADDGVGSLDPEAVQATAERMAAEGLRVLAVAVRAWPALPDPLEVETVERDLTFVGLVGLLDPPRAEAKDAVRECRTAGITPVMITGDHPATARAIAERLEIVAPGAEVLTGRELARMSLPEFEERVERVRVYARVAPQQKIKIVQALQDKGEFVAMTGDGVNDAPALKRADIGVAMGVTGTDVAKEAGHMILLDDNFATIVRAVREGRRIFDNIRKFIKYTMTSNSGEIWTIFLAPFLGLPIPLLPVHILWINLVTDGLPGLALAAEPGERGLMRRPPRPPNESIFAHGMWQHMLWVGLLMGGVSLLTQAWAIHVGNDNWQTMVFTVLTLSQLGHALAIRSERDSLFRQGLASNAPLLGAVVLTFALQLATIYVPFLNPVFKTAPLAAGELAFCLAMSSVVFVAVEIEKALVRRGWLYAASAGA</sequence>
<keyword evidence="3" id="KW-1003">Cell membrane</keyword>
<evidence type="ECO:0000256" key="8">
    <source>
        <dbReference type="ARBA" id="ARBA00022967"/>
    </source>
</evidence>
<comment type="subcellular location">
    <subcellularLocation>
        <location evidence="1">Cell membrane</location>
        <topology evidence="1">Multi-pass membrane protein</topology>
    </subcellularLocation>
</comment>
<reference evidence="14 15" key="1">
    <citation type="submission" date="2015-08" db="EMBL/GenBank/DDBJ databases">
        <title>Complete genome sequence of Sulfurifustis variabilis.</title>
        <authorList>
            <person name="Miura A."/>
            <person name="Kojima H."/>
            <person name="Fukui M."/>
        </authorList>
    </citation>
    <scope>NUCLEOTIDE SEQUENCE [LARGE SCALE GENOMIC DNA]</scope>
    <source>
        <strain evidence="15">skN76</strain>
    </source>
</reference>
<dbReference type="InterPro" id="IPR036412">
    <property type="entry name" value="HAD-like_sf"/>
</dbReference>
<dbReference type="FunFam" id="3.40.50.1000:FF:000028">
    <property type="entry name" value="Calcium-transporting P-type ATPase, putative"/>
    <property type="match status" value="1"/>
</dbReference>
<evidence type="ECO:0000256" key="6">
    <source>
        <dbReference type="ARBA" id="ARBA00022741"/>
    </source>
</evidence>
<dbReference type="EMBL" id="AP014936">
    <property type="protein sequence ID" value="BAU50203.1"/>
    <property type="molecule type" value="Genomic_DNA"/>
</dbReference>
<dbReference type="SMART" id="SM00831">
    <property type="entry name" value="Cation_ATPase_N"/>
    <property type="match status" value="1"/>
</dbReference>
<proteinExistence type="inferred from homology"/>
<dbReference type="GO" id="GO:0019829">
    <property type="term" value="F:ATPase-coupled monoatomic cation transmembrane transporter activity"/>
    <property type="evidence" value="ECO:0007669"/>
    <property type="project" value="UniProtKB-ARBA"/>
</dbReference>
<evidence type="ECO:0000313" key="14">
    <source>
        <dbReference type="EMBL" id="BAU50203.1"/>
    </source>
</evidence>
<dbReference type="Proteomes" id="UP000218899">
    <property type="component" value="Chromosome"/>
</dbReference>
<dbReference type="SFLD" id="SFLDS00003">
    <property type="entry name" value="Haloacid_Dehalogenase"/>
    <property type="match status" value="1"/>
</dbReference>
<evidence type="ECO:0000313" key="15">
    <source>
        <dbReference type="Proteomes" id="UP000218899"/>
    </source>
</evidence>
<dbReference type="GO" id="GO:0015662">
    <property type="term" value="F:P-type ion transporter activity"/>
    <property type="evidence" value="ECO:0007669"/>
    <property type="project" value="UniProtKB-ARBA"/>
</dbReference>
<evidence type="ECO:0000256" key="5">
    <source>
        <dbReference type="ARBA" id="ARBA00022723"/>
    </source>
</evidence>
<dbReference type="NCBIfam" id="TIGR01494">
    <property type="entry name" value="ATPase_P-type"/>
    <property type="match status" value="3"/>
</dbReference>
<gene>
    <name evidence="14" type="ORF">SVA_3667</name>
</gene>
<evidence type="ECO:0000256" key="1">
    <source>
        <dbReference type="ARBA" id="ARBA00004651"/>
    </source>
</evidence>
<dbReference type="InterPro" id="IPR004014">
    <property type="entry name" value="ATPase_P-typ_cation-transptr_N"/>
</dbReference>
<dbReference type="InterPro" id="IPR006068">
    <property type="entry name" value="ATPase_P-typ_cation-transptr_C"/>
</dbReference>
<dbReference type="PANTHER" id="PTHR43294">
    <property type="entry name" value="SODIUM/POTASSIUM-TRANSPORTING ATPASE SUBUNIT ALPHA"/>
    <property type="match status" value="1"/>
</dbReference>
<evidence type="ECO:0000259" key="13">
    <source>
        <dbReference type="SMART" id="SM00831"/>
    </source>
</evidence>
<dbReference type="PROSITE" id="PS00154">
    <property type="entry name" value="ATPASE_E1_E2"/>
    <property type="match status" value="1"/>
</dbReference>
<dbReference type="Pfam" id="PF00690">
    <property type="entry name" value="Cation_ATPase_N"/>
    <property type="match status" value="1"/>
</dbReference>
<feature type="transmembrane region" description="Helical" evidence="12">
    <location>
        <begin position="91"/>
        <end position="110"/>
    </location>
</feature>
<dbReference type="GO" id="GO:0005886">
    <property type="term" value="C:plasma membrane"/>
    <property type="evidence" value="ECO:0007669"/>
    <property type="project" value="UniProtKB-SubCell"/>
</dbReference>
<dbReference type="GO" id="GO:0046872">
    <property type="term" value="F:metal ion binding"/>
    <property type="evidence" value="ECO:0007669"/>
    <property type="project" value="UniProtKB-KW"/>
</dbReference>
<dbReference type="Pfam" id="PF00122">
    <property type="entry name" value="E1-E2_ATPase"/>
    <property type="match status" value="1"/>
</dbReference>
<keyword evidence="4 12" id="KW-0812">Transmembrane</keyword>
<dbReference type="GO" id="GO:0005524">
    <property type="term" value="F:ATP binding"/>
    <property type="evidence" value="ECO:0007669"/>
    <property type="project" value="UniProtKB-KW"/>
</dbReference>
<dbReference type="PRINTS" id="PR00119">
    <property type="entry name" value="CATATPASE"/>
</dbReference>
<keyword evidence="9 12" id="KW-1133">Transmembrane helix</keyword>
<keyword evidence="5" id="KW-0479">Metal-binding</keyword>
<dbReference type="Gene3D" id="1.20.1110.10">
    <property type="entry name" value="Calcium-transporting ATPase, transmembrane domain"/>
    <property type="match status" value="1"/>
</dbReference>
<dbReference type="InterPro" id="IPR001757">
    <property type="entry name" value="P_typ_ATPase"/>
</dbReference>
<dbReference type="OrthoDB" id="9814270at2"/>
<name>A0A1C7AFQ1_9GAMM</name>
<evidence type="ECO:0000256" key="7">
    <source>
        <dbReference type="ARBA" id="ARBA00022840"/>
    </source>
</evidence>
<dbReference type="PRINTS" id="PR00120">
    <property type="entry name" value="HATPASE"/>
</dbReference>
<evidence type="ECO:0000256" key="3">
    <source>
        <dbReference type="ARBA" id="ARBA00022475"/>
    </source>
</evidence>
<dbReference type="InterPro" id="IPR023214">
    <property type="entry name" value="HAD_sf"/>
</dbReference>
<dbReference type="GO" id="GO:0046873">
    <property type="term" value="F:metal ion transmembrane transporter activity"/>
    <property type="evidence" value="ECO:0007669"/>
    <property type="project" value="UniProtKB-ARBA"/>
</dbReference>
<protein>
    <submittedName>
        <fullName evidence="14">ATPase</fullName>
    </submittedName>
</protein>
<evidence type="ECO:0000256" key="11">
    <source>
        <dbReference type="SAM" id="MobiDB-lite"/>
    </source>
</evidence>
<feature type="transmembrane region" description="Helical" evidence="12">
    <location>
        <begin position="788"/>
        <end position="808"/>
    </location>
</feature>
<evidence type="ECO:0000256" key="4">
    <source>
        <dbReference type="ARBA" id="ARBA00022692"/>
    </source>
</evidence>
<dbReference type="SUPFAM" id="SSF56784">
    <property type="entry name" value="HAD-like"/>
    <property type="match status" value="1"/>
</dbReference>
<dbReference type="Pfam" id="PF00689">
    <property type="entry name" value="Cation_ATPase_C"/>
    <property type="match status" value="1"/>
</dbReference>
<keyword evidence="8" id="KW-1278">Translocase</keyword>
<accession>A0A1C7AFQ1</accession>
<dbReference type="FunFam" id="3.40.50.1000:FF:000001">
    <property type="entry name" value="Phospholipid-transporting ATPase IC"/>
    <property type="match status" value="1"/>
</dbReference>
<dbReference type="AlphaFoldDB" id="A0A1C7AFQ1"/>
<feature type="domain" description="Cation-transporting P-type ATPase N-terminal" evidence="13">
    <location>
        <begin position="13"/>
        <end position="87"/>
    </location>
</feature>
<dbReference type="CDD" id="cd02089">
    <property type="entry name" value="P-type_ATPase_Ca_prok"/>
    <property type="match status" value="1"/>
</dbReference>
<dbReference type="InterPro" id="IPR008250">
    <property type="entry name" value="ATPase_P-typ_transduc_dom_A_sf"/>
</dbReference>
<dbReference type="PANTHER" id="PTHR43294:SF21">
    <property type="entry name" value="CATION TRANSPORTING ATPASE"/>
    <property type="match status" value="1"/>
</dbReference>
<evidence type="ECO:0000256" key="12">
    <source>
        <dbReference type="SAM" id="Phobius"/>
    </source>
</evidence>
<evidence type="ECO:0000256" key="2">
    <source>
        <dbReference type="ARBA" id="ARBA00005675"/>
    </source>
</evidence>
<comment type="similarity">
    <text evidence="2">Belongs to the cation transport ATPase (P-type) (TC 3.A.3) family. Type IIA subfamily.</text>
</comment>
<dbReference type="InterPro" id="IPR050510">
    <property type="entry name" value="Cation_transp_ATPase_P-type"/>
</dbReference>
<dbReference type="Gene3D" id="3.40.50.1000">
    <property type="entry name" value="HAD superfamily/HAD-like"/>
    <property type="match status" value="1"/>
</dbReference>
<feature type="transmembrane region" description="Helical" evidence="12">
    <location>
        <begin position="62"/>
        <end position="85"/>
    </location>
</feature>
<dbReference type="SUPFAM" id="SSF81665">
    <property type="entry name" value="Calcium ATPase, transmembrane domain M"/>
    <property type="match status" value="1"/>
</dbReference>
<evidence type="ECO:0000256" key="10">
    <source>
        <dbReference type="ARBA" id="ARBA00023136"/>
    </source>
</evidence>
<dbReference type="GO" id="GO:1902600">
    <property type="term" value="P:proton transmembrane transport"/>
    <property type="evidence" value="ECO:0007669"/>
    <property type="project" value="TreeGrafter"/>
</dbReference>
<evidence type="ECO:0000256" key="9">
    <source>
        <dbReference type="ARBA" id="ARBA00022989"/>
    </source>
</evidence>
<feature type="region of interest" description="Disordered" evidence="11">
    <location>
        <begin position="440"/>
        <end position="464"/>
    </location>
</feature>
<dbReference type="Gene3D" id="2.70.150.10">
    <property type="entry name" value="Calcium-transporting ATPase, cytoplasmic transduction domain A"/>
    <property type="match status" value="1"/>
</dbReference>
<dbReference type="SUPFAM" id="SSF81653">
    <property type="entry name" value="Calcium ATPase, transduction domain A"/>
    <property type="match status" value="1"/>
</dbReference>
<keyword evidence="15" id="KW-1185">Reference proteome</keyword>
<dbReference type="InterPro" id="IPR018303">
    <property type="entry name" value="ATPase_P-typ_P_site"/>
</dbReference>
<dbReference type="InterPro" id="IPR023299">
    <property type="entry name" value="ATPase_P-typ_cyto_dom_N"/>
</dbReference>
<dbReference type="SUPFAM" id="SSF81660">
    <property type="entry name" value="Metal cation-transporting ATPase, ATP-binding domain N"/>
    <property type="match status" value="1"/>
</dbReference>
<dbReference type="KEGG" id="sva:SVA_3667"/>
<feature type="transmembrane region" description="Helical" evidence="12">
    <location>
        <begin position="252"/>
        <end position="273"/>
    </location>
</feature>
<keyword evidence="7" id="KW-0067">ATP-binding</keyword>